<dbReference type="GO" id="GO:0031625">
    <property type="term" value="F:ubiquitin protein ligase binding"/>
    <property type="evidence" value="ECO:0007669"/>
    <property type="project" value="TreeGrafter"/>
</dbReference>
<dbReference type="SUPFAM" id="SSF49599">
    <property type="entry name" value="TRAF domain-like"/>
    <property type="match status" value="1"/>
</dbReference>
<dbReference type="Proteomes" id="UP001431209">
    <property type="component" value="Unassembled WGS sequence"/>
</dbReference>
<dbReference type="CDD" id="cd03773">
    <property type="entry name" value="MATH_TRIM37"/>
    <property type="match status" value="1"/>
</dbReference>
<dbReference type="PROSITE" id="PS50089">
    <property type="entry name" value="ZF_RING_2"/>
    <property type="match status" value="1"/>
</dbReference>
<name>A0AAW2ZDZ6_9EUKA</name>
<gene>
    <name evidence="10" type="ORF">AKO1_000338</name>
</gene>
<dbReference type="Pfam" id="PF00643">
    <property type="entry name" value="zf-B_box"/>
    <property type="match status" value="1"/>
</dbReference>
<evidence type="ECO:0000256" key="5">
    <source>
        <dbReference type="SAM" id="Coils"/>
    </source>
</evidence>
<dbReference type="GO" id="GO:0008270">
    <property type="term" value="F:zinc ion binding"/>
    <property type="evidence" value="ECO:0007669"/>
    <property type="project" value="UniProtKB-KW"/>
</dbReference>
<evidence type="ECO:0000313" key="11">
    <source>
        <dbReference type="Proteomes" id="UP001431209"/>
    </source>
</evidence>
<dbReference type="InterPro" id="IPR008974">
    <property type="entry name" value="TRAF-like"/>
</dbReference>
<dbReference type="PROSITE" id="PS50119">
    <property type="entry name" value="ZF_BBOX"/>
    <property type="match status" value="1"/>
</dbReference>
<dbReference type="SUPFAM" id="SSF57845">
    <property type="entry name" value="B-box zinc-binding domain"/>
    <property type="match status" value="1"/>
</dbReference>
<dbReference type="Gene3D" id="2.60.210.10">
    <property type="entry name" value="Apoptosis, Tumor Necrosis Factor Receptor Associated Protein 2, Chain A"/>
    <property type="match status" value="1"/>
</dbReference>
<dbReference type="GO" id="GO:0005778">
    <property type="term" value="C:peroxisomal membrane"/>
    <property type="evidence" value="ECO:0007669"/>
    <property type="project" value="TreeGrafter"/>
</dbReference>
<evidence type="ECO:0000256" key="2">
    <source>
        <dbReference type="ARBA" id="ARBA00022490"/>
    </source>
</evidence>
<reference evidence="10 11" key="1">
    <citation type="submission" date="2024-03" db="EMBL/GenBank/DDBJ databases">
        <title>The Acrasis kona genome and developmental transcriptomes reveal deep origins of eukaryotic multicellular pathways.</title>
        <authorList>
            <person name="Sheikh S."/>
            <person name="Fu C.-J."/>
            <person name="Brown M.W."/>
            <person name="Baldauf S.L."/>
        </authorList>
    </citation>
    <scope>NUCLEOTIDE SEQUENCE [LARGE SCALE GENOMIC DNA]</scope>
    <source>
        <strain evidence="10 11">ATCC MYA-3509</strain>
    </source>
</reference>
<dbReference type="InterPro" id="IPR002083">
    <property type="entry name" value="MATH/TRAF_dom"/>
</dbReference>
<evidence type="ECO:0000256" key="3">
    <source>
        <dbReference type="ARBA" id="ARBA00022723"/>
    </source>
</evidence>
<dbReference type="GO" id="GO:0061630">
    <property type="term" value="F:ubiquitin protein ligase activity"/>
    <property type="evidence" value="ECO:0007669"/>
    <property type="project" value="TreeGrafter"/>
</dbReference>
<feature type="coiled-coil region" evidence="5">
    <location>
        <begin position="193"/>
        <end position="220"/>
    </location>
</feature>
<dbReference type="PROSITE" id="PS50144">
    <property type="entry name" value="MATH"/>
    <property type="match status" value="1"/>
</dbReference>
<evidence type="ECO:0000259" key="8">
    <source>
        <dbReference type="PROSITE" id="PS50119"/>
    </source>
</evidence>
<evidence type="ECO:0000256" key="4">
    <source>
        <dbReference type="PROSITE-ProRule" id="PRU00024"/>
    </source>
</evidence>
<dbReference type="GO" id="GO:0051865">
    <property type="term" value="P:protein autoubiquitination"/>
    <property type="evidence" value="ECO:0007669"/>
    <property type="project" value="TreeGrafter"/>
</dbReference>
<dbReference type="SMART" id="SM00061">
    <property type="entry name" value="MATH"/>
    <property type="match status" value="1"/>
</dbReference>
<feature type="domain" description="RING-type" evidence="7">
    <location>
        <begin position="32"/>
        <end position="73"/>
    </location>
</feature>
<dbReference type="AlphaFoldDB" id="A0AAW2ZDZ6"/>
<dbReference type="PANTHER" id="PTHR36754:SF2">
    <property type="entry name" value="E3 UBIQUITIN-PROTEIN LIGASE TRIM37"/>
    <property type="match status" value="1"/>
</dbReference>
<dbReference type="InterPro" id="IPR053003">
    <property type="entry name" value="TRIM_RBCC_E3_ubiq-ligases"/>
</dbReference>
<evidence type="ECO:0000313" key="10">
    <source>
        <dbReference type="EMBL" id="KAL0487572.1"/>
    </source>
</evidence>
<dbReference type="PANTHER" id="PTHR36754">
    <property type="entry name" value="E3 UBIQUITIN-PROTEIN LIGASE TRIM37"/>
    <property type="match status" value="1"/>
</dbReference>
<keyword evidence="3" id="KW-0479">Metal-binding</keyword>
<dbReference type="GO" id="GO:0070842">
    <property type="term" value="P:aggresome assembly"/>
    <property type="evidence" value="ECO:0007669"/>
    <property type="project" value="TreeGrafter"/>
</dbReference>
<comment type="subcellular location">
    <subcellularLocation>
        <location evidence="1">Cytoplasm</location>
    </subcellularLocation>
</comment>
<keyword evidence="4" id="KW-0863">Zinc-finger</keyword>
<dbReference type="InterPro" id="IPR001841">
    <property type="entry name" value="Znf_RING"/>
</dbReference>
<keyword evidence="4" id="KW-0862">Zinc</keyword>
<dbReference type="InterPro" id="IPR013083">
    <property type="entry name" value="Znf_RING/FYVE/PHD"/>
</dbReference>
<dbReference type="SUPFAM" id="SSF57850">
    <property type="entry name" value="RING/U-box"/>
    <property type="match status" value="1"/>
</dbReference>
<keyword evidence="5" id="KW-0175">Coiled coil</keyword>
<dbReference type="InterPro" id="IPR037299">
    <property type="entry name" value="TRIM37_MATH"/>
</dbReference>
<comment type="caution">
    <text evidence="10">The sequence shown here is derived from an EMBL/GenBank/DDBJ whole genome shotgun (WGS) entry which is preliminary data.</text>
</comment>
<keyword evidence="2" id="KW-0963">Cytoplasm</keyword>
<evidence type="ECO:0000259" key="7">
    <source>
        <dbReference type="PROSITE" id="PS50089"/>
    </source>
</evidence>
<feature type="domain" description="MATH" evidence="9">
    <location>
        <begin position="297"/>
        <end position="420"/>
    </location>
</feature>
<dbReference type="GO" id="GO:0006513">
    <property type="term" value="P:protein monoubiquitination"/>
    <property type="evidence" value="ECO:0007669"/>
    <property type="project" value="TreeGrafter"/>
</dbReference>
<feature type="region of interest" description="Disordered" evidence="6">
    <location>
        <begin position="496"/>
        <end position="519"/>
    </location>
</feature>
<dbReference type="Pfam" id="PF22486">
    <property type="entry name" value="MATH_2"/>
    <property type="match status" value="1"/>
</dbReference>
<dbReference type="Gene3D" id="3.30.160.60">
    <property type="entry name" value="Classic Zinc Finger"/>
    <property type="match status" value="1"/>
</dbReference>
<sequence>MATRTPPHNFPSPLSNNSSPSNFNQIEEIFKCFICLAKATEPHLCPFCSKMVCMTCIKKWLEDQRKNFCPHCRYRVTFKQMVNCRFVSELTTELDKMQKHQQTIKKEQKKLTVENCSIHELPLSYYCETCDESLCSDCAMFEEKHKSHKFKKIAQVYEKHLSNIRIVQQQLQSRSMELKLLCDAVDDNIQRVEKSKKDTLMELKRAITEMQDKLDEQLKGKLEVLLLQKDTITKEIETVDENVSKIQSQIDNCSQSSLITNAPSIIQHVEQYQQKPIESFSKIQIPSDFASELVPNYDCGVFNIPNYSQIRATQEVVYSNPLIINGLTWRLKAYPNGTGVVRDTYLSIFIEMYKGLKEPAKYEYRVEMVNHMNQIPNVIREFGSVFEVGECWGYNKFYRIDVLEKEGFLAPEQDMLTFKFYIRCSNYYEKYKEQQRYIKLLEDSSRFLQLQNDEFKKQVSNIVNHTHVIEQQSTTTPRFSIQLDHVQVDPVEVVNSEPSNSQQLTLSESMSSLKSNTEQTPLMMAREKKRLAAQSKEHSEKVAEIKKAMEGWNIETAPDEELIHQQEQQEEDEHISDILATEHSNNHSILDDSDDIILTGETLTDLDLNHGGNDEGGVLDYRIMQQCSPILPSVDNLDHSVNDLILDRVESAVWLSRFGAHHFDSPNLSSLSGHQNTLEQGPRSEQLDFSKDALRVDELCTVEVDIENDKKETEESV</sequence>
<proteinExistence type="predicted"/>
<accession>A0AAW2ZDZ6</accession>
<dbReference type="EMBL" id="JAOPGA020001351">
    <property type="protein sequence ID" value="KAL0487572.1"/>
    <property type="molecule type" value="Genomic_DNA"/>
</dbReference>
<dbReference type="Gene3D" id="3.30.40.10">
    <property type="entry name" value="Zinc/RING finger domain, C3HC4 (zinc finger)"/>
    <property type="match status" value="1"/>
</dbReference>
<keyword evidence="11" id="KW-1185">Reference proteome</keyword>
<dbReference type="GO" id="GO:0016235">
    <property type="term" value="C:aggresome"/>
    <property type="evidence" value="ECO:0007669"/>
    <property type="project" value="TreeGrafter"/>
</dbReference>
<evidence type="ECO:0000259" key="9">
    <source>
        <dbReference type="PROSITE" id="PS50144"/>
    </source>
</evidence>
<dbReference type="GO" id="GO:0005164">
    <property type="term" value="F:tumor necrosis factor receptor binding"/>
    <property type="evidence" value="ECO:0007669"/>
    <property type="project" value="TreeGrafter"/>
</dbReference>
<feature type="domain" description="B box-type" evidence="8">
    <location>
        <begin position="116"/>
        <end position="153"/>
    </location>
</feature>
<evidence type="ECO:0000256" key="1">
    <source>
        <dbReference type="ARBA" id="ARBA00004496"/>
    </source>
</evidence>
<evidence type="ECO:0000256" key="6">
    <source>
        <dbReference type="SAM" id="MobiDB-lite"/>
    </source>
</evidence>
<protein>
    <submittedName>
        <fullName evidence="10">TRIM37</fullName>
    </submittedName>
</protein>
<dbReference type="InterPro" id="IPR000315">
    <property type="entry name" value="Znf_B-box"/>
</dbReference>
<dbReference type="CDD" id="cd16619">
    <property type="entry name" value="mRING-HC-C4C4_TRIM37_C-VIII"/>
    <property type="match status" value="1"/>
</dbReference>
<dbReference type="SMART" id="SM00336">
    <property type="entry name" value="BBOX"/>
    <property type="match status" value="1"/>
</dbReference>
<organism evidence="10 11">
    <name type="scientific">Acrasis kona</name>
    <dbReference type="NCBI Taxonomy" id="1008807"/>
    <lineage>
        <taxon>Eukaryota</taxon>
        <taxon>Discoba</taxon>
        <taxon>Heterolobosea</taxon>
        <taxon>Tetramitia</taxon>
        <taxon>Eutetramitia</taxon>
        <taxon>Acrasidae</taxon>
        <taxon>Acrasis</taxon>
    </lineage>
</organism>